<keyword evidence="5" id="KW-0239">DNA-directed DNA polymerase</keyword>
<evidence type="ECO:0000256" key="2">
    <source>
        <dbReference type="ARBA" id="ARBA00012417"/>
    </source>
</evidence>
<dbReference type="GO" id="GO:0006297">
    <property type="term" value="P:nucleotide-excision repair, DNA gap filling"/>
    <property type="evidence" value="ECO:0007669"/>
    <property type="project" value="TreeGrafter"/>
</dbReference>
<name>A0A6C0CFQ8_9ZZZZ</name>
<keyword evidence="4" id="KW-0548">Nucleotidyltransferase</keyword>
<dbReference type="GO" id="GO:0045004">
    <property type="term" value="P:DNA replication proofreading"/>
    <property type="evidence" value="ECO:0007669"/>
    <property type="project" value="TreeGrafter"/>
</dbReference>
<proteinExistence type="inferred from homology"/>
<dbReference type="EC" id="2.7.7.7" evidence="2"/>
<dbReference type="InterPro" id="IPR050240">
    <property type="entry name" value="DNA_pol_type-B"/>
</dbReference>
<dbReference type="GO" id="GO:0000166">
    <property type="term" value="F:nucleotide binding"/>
    <property type="evidence" value="ECO:0007669"/>
    <property type="project" value="InterPro"/>
</dbReference>
<dbReference type="InterPro" id="IPR006133">
    <property type="entry name" value="DNA-dir_DNA_pol_B_exonuc"/>
</dbReference>
<dbReference type="SUPFAM" id="SSF53098">
    <property type="entry name" value="Ribonuclease H-like"/>
    <property type="match status" value="2"/>
</dbReference>
<dbReference type="Gene3D" id="3.30.342.10">
    <property type="entry name" value="DNA Polymerase, chain B, domain 1"/>
    <property type="match status" value="1"/>
</dbReference>
<reference evidence="10" key="1">
    <citation type="journal article" date="2020" name="Nature">
        <title>Giant virus diversity and host interactions through global metagenomics.</title>
        <authorList>
            <person name="Schulz F."/>
            <person name="Roux S."/>
            <person name="Paez-Espino D."/>
            <person name="Jungbluth S."/>
            <person name="Walsh D.A."/>
            <person name="Denef V.J."/>
            <person name="McMahon K.D."/>
            <person name="Konstantinidis K.T."/>
            <person name="Eloe-Fadrosh E.A."/>
            <person name="Kyrpides N.C."/>
            <person name="Woyke T."/>
        </authorList>
    </citation>
    <scope>NUCLEOTIDE SEQUENCE</scope>
    <source>
        <strain evidence="10">GVMAG-M-3300020595-32</strain>
    </source>
</reference>
<dbReference type="InterPro" id="IPR006172">
    <property type="entry name" value="DNA-dir_DNA_pol_B"/>
</dbReference>
<dbReference type="GO" id="GO:0006287">
    <property type="term" value="P:base-excision repair, gap-filling"/>
    <property type="evidence" value="ECO:0007669"/>
    <property type="project" value="TreeGrafter"/>
</dbReference>
<feature type="domain" description="DNA-directed DNA polymerase family B exonuclease" evidence="9">
    <location>
        <begin position="380"/>
        <end position="550"/>
    </location>
</feature>
<keyword evidence="3" id="KW-0808">Transferase</keyword>
<dbReference type="InterPro" id="IPR023211">
    <property type="entry name" value="DNA_pol_palm_dom_sf"/>
</dbReference>
<dbReference type="GO" id="GO:0003677">
    <property type="term" value="F:DNA binding"/>
    <property type="evidence" value="ECO:0007669"/>
    <property type="project" value="UniProtKB-KW"/>
</dbReference>
<dbReference type="InterPro" id="IPR012337">
    <property type="entry name" value="RNaseH-like_sf"/>
</dbReference>
<comment type="catalytic activity">
    <reaction evidence="7">
        <text>DNA(n) + a 2'-deoxyribonucleoside 5'-triphosphate = DNA(n+1) + diphosphate</text>
        <dbReference type="Rhea" id="RHEA:22508"/>
        <dbReference type="Rhea" id="RHEA-COMP:17339"/>
        <dbReference type="Rhea" id="RHEA-COMP:17340"/>
        <dbReference type="ChEBI" id="CHEBI:33019"/>
        <dbReference type="ChEBI" id="CHEBI:61560"/>
        <dbReference type="ChEBI" id="CHEBI:173112"/>
        <dbReference type="EC" id="2.7.7.7"/>
    </reaction>
</comment>
<dbReference type="Gene3D" id="1.10.132.60">
    <property type="entry name" value="DNA polymerase family B, C-terminal domain"/>
    <property type="match status" value="1"/>
</dbReference>
<evidence type="ECO:0000256" key="6">
    <source>
        <dbReference type="ARBA" id="ARBA00023125"/>
    </source>
</evidence>
<evidence type="ECO:0000313" key="10">
    <source>
        <dbReference type="EMBL" id="QHT02519.1"/>
    </source>
</evidence>
<dbReference type="Pfam" id="PF00136">
    <property type="entry name" value="DNA_pol_B"/>
    <property type="match status" value="1"/>
</dbReference>
<keyword evidence="6" id="KW-0238">DNA-binding</keyword>
<dbReference type="GO" id="GO:0003887">
    <property type="term" value="F:DNA-directed DNA polymerase activity"/>
    <property type="evidence" value="ECO:0007669"/>
    <property type="project" value="UniProtKB-KW"/>
</dbReference>
<feature type="domain" description="DNA-directed DNA polymerase family B multifunctional" evidence="8">
    <location>
        <begin position="716"/>
        <end position="1289"/>
    </location>
</feature>
<dbReference type="GO" id="GO:0043625">
    <property type="term" value="C:delta DNA polymerase complex"/>
    <property type="evidence" value="ECO:0007669"/>
    <property type="project" value="TreeGrafter"/>
</dbReference>
<dbReference type="PANTHER" id="PTHR10322">
    <property type="entry name" value="DNA POLYMERASE CATALYTIC SUBUNIT"/>
    <property type="match status" value="1"/>
</dbReference>
<dbReference type="GO" id="GO:0008296">
    <property type="term" value="F:3'-5'-DNA exonuclease activity"/>
    <property type="evidence" value="ECO:0007669"/>
    <property type="project" value="TreeGrafter"/>
</dbReference>
<organism evidence="10">
    <name type="scientific">viral metagenome</name>
    <dbReference type="NCBI Taxonomy" id="1070528"/>
    <lineage>
        <taxon>unclassified sequences</taxon>
        <taxon>metagenomes</taxon>
        <taxon>organismal metagenomes</taxon>
    </lineage>
</organism>
<sequence length="1303" mass="151639">MKFQVTDILSDDMEDNSNKNEKKIIITVYGKTEDNKSIICSFTGYKPYFYMRIPKSWSKSDVNKFIEEKDDDGKVIGGINSIIKPKYGYNPKTDLCKITKNDIYNFKDLYGYRCDEDKQELTSKFVKLKFTSHTAMNTYSEAIREMYSTLKREKKVSKTFRAWLKMDKYEGCDSNLYEAGVHPVIRFIHETNIQPANWVELDVTEEDYEQSKTLYPDIDIYIRDLTLDKLKPIDSDTMSPYVIASFDIECDSSHGDFPQPTKDFKKLAIDIYDTLLNLYEKSAGDLDTIITKYLKHMVKAGFNDKIKLHLEKSENIYINEVYITESKKPTEESISEFTDLFDDDSFKKELLDLKKRDSVIKVITKRLNKLVDGEGDTLVVEGDKVIQIGTVFHRYGDSEPYKRHILVIAPEDDLPDEEICSPLDNIEVVPCKNELQLLLRWTEIIREVDPEYITGYNIFGFDFAYMMDRISVYDKPYKYKFMNMGKIDSNNKVVSKNHRSKKCGEKKIKVSNFGTADYNRYIHMDGRIIYDLQKEVEKGHNLESYKLDNVAAHFMRGKIKSIESWKRPKLKGKSKLYTTEFGHLKDGDYISLRLHSNIGETYYNDNKKFKVYKVNRDESCLYLKEDYIKFSEVKDESGRLVSTWDPTKSEYFKIEWCLMKDDVSPQDIFKKHKTGGPSGRAEVAKYCIQDCELCINLTMALDIIPNNIAMANVCCVPQSYIYLRGQGAKIFSLITKVCNSNDVRIPTLARPFHIHDYVKDYIKNGREYVKNKIIKDIRQERGGWLLNTDKNGKYETPDYRVINEWYLKDILDQIESPPPRAGYEGAIVLDPTPGIYLEDPVGVVDYASLYPSSIIEKNISHDTIILDEQYLNRLTPGVDYETIEYDNYKYVEEEGKLTISKKIDENQKKIVCHFKKRNKGEPMGIIPMAVSHLLSQRRATKKRLKNEKNEFKKKVLDGLQLSYKLVANSIYGQMGAKTSPIYFNKLAACTTSIGRSRIYDAKDGVELRWWKESKWAISNGCRAPEVIYGDTDSVFIKWQRYKNDRLLVGKEALQFCIECGKDAGEWVTEHLMNPTFVEDPAMGIYKPQDLEYEKTFYPFILISKKRYVADKYEFDINYCSRNSMGIVLKRRDNAPIVKHVFGNVIEKIMIDKDLQKTSTWVKETLKDIRDAKFTMRNFIITKSLRGYYKNPTSIAHKVLADRMGERDPGNKPKAGDRIGFAYRVLPEHMLKDKDNVYKSGPRKGLPKDKKVLQGDRIEDPDYIVEQNISLDYEFYITNQIMNPVKQVFDLEMDEKETELIFLK</sequence>
<evidence type="ECO:0000256" key="5">
    <source>
        <dbReference type="ARBA" id="ARBA00022932"/>
    </source>
</evidence>
<dbReference type="PANTHER" id="PTHR10322:SF23">
    <property type="entry name" value="DNA POLYMERASE DELTA CATALYTIC SUBUNIT"/>
    <property type="match status" value="1"/>
</dbReference>
<evidence type="ECO:0000259" key="9">
    <source>
        <dbReference type="Pfam" id="PF03104"/>
    </source>
</evidence>
<evidence type="ECO:0000256" key="1">
    <source>
        <dbReference type="ARBA" id="ARBA00005755"/>
    </source>
</evidence>
<evidence type="ECO:0000256" key="3">
    <source>
        <dbReference type="ARBA" id="ARBA00022679"/>
    </source>
</evidence>
<dbReference type="InterPro" id="IPR036397">
    <property type="entry name" value="RNaseH_sf"/>
</dbReference>
<dbReference type="Gene3D" id="3.90.1600.10">
    <property type="entry name" value="Palm domain of DNA polymerase"/>
    <property type="match status" value="1"/>
</dbReference>
<comment type="similarity">
    <text evidence="1">Belongs to the DNA polymerase type-B family.</text>
</comment>
<dbReference type="PRINTS" id="PR00106">
    <property type="entry name" value="DNAPOLB"/>
</dbReference>
<accession>A0A6C0CFQ8</accession>
<evidence type="ECO:0000256" key="4">
    <source>
        <dbReference type="ARBA" id="ARBA00022695"/>
    </source>
</evidence>
<dbReference type="EMBL" id="MN739395">
    <property type="protein sequence ID" value="QHT02519.1"/>
    <property type="molecule type" value="Genomic_DNA"/>
</dbReference>
<dbReference type="SMART" id="SM00486">
    <property type="entry name" value="POLBc"/>
    <property type="match status" value="1"/>
</dbReference>
<evidence type="ECO:0000259" key="8">
    <source>
        <dbReference type="Pfam" id="PF00136"/>
    </source>
</evidence>
<evidence type="ECO:0000256" key="7">
    <source>
        <dbReference type="ARBA" id="ARBA00049244"/>
    </source>
</evidence>
<feature type="domain" description="DNA-directed DNA polymerase family B exonuclease" evidence="9">
    <location>
        <begin position="176"/>
        <end position="262"/>
    </location>
</feature>
<dbReference type="Gene3D" id="3.30.420.10">
    <property type="entry name" value="Ribonuclease H-like superfamily/Ribonuclease H"/>
    <property type="match status" value="2"/>
</dbReference>
<dbReference type="InterPro" id="IPR006134">
    <property type="entry name" value="DNA-dir_DNA_pol_B_multi_dom"/>
</dbReference>
<dbReference type="PROSITE" id="PS00116">
    <property type="entry name" value="DNA_POLYMERASE_B"/>
    <property type="match status" value="1"/>
</dbReference>
<dbReference type="InterPro" id="IPR042087">
    <property type="entry name" value="DNA_pol_B_thumb"/>
</dbReference>
<dbReference type="Pfam" id="PF03104">
    <property type="entry name" value="DNA_pol_B_exo1"/>
    <property type="match status" value="2"/>
</dbReference>
<dbReference type="Gene3D" id="1.10.287.690">
    <property type="entry name" value="Helix hairpin bin"/>
    <property type="match status" value="1"/>
</dbReference>
<dbReference type="InterPro" id="IPR043502">
    <property type="entry name" value="DNA/RNA_pol_sf"/>
</dbReference>
<dbReference type="SUPFAM" id="SSF56672">
    <property type="entry name" value="DNA/RNA polymerases"/>
    <property type="match status" value="1"/>
</dbReference>
<dbReference type="InterPro" id="IPR017964">
    <property type="entry name" value="DNA-dir_DNA_pol_B_CS"/>
</dbReference>
<protein>
    <recommendedName>
        <fullName evidence="2">DNA-directed DNA polymerase</fullName>
        <ecNumber evidence="2">2.7.7.7</ecNumber>
    </recommendedName>
</protein>